<dbReference type="PANTHER" id="PTHR31540:SF1">
    <property type="entry name" value="CENTROSOMAL PROTEIN OF 131 KDA"/>
    <property type="match status" value="1"/>
</dbReference>
<dbReference type="GO" id="GO:0035735">
    <property type="term" value="P:intraciliary transport involved in cilium assembly"/>
    <property type="evidence" value="ECO:0007669"/>
    <property type="project" value="InterPro"/>
</dbReference>
<feature type="coiled-coil region" evidence="1">
    <location>
        <begin position="480"/>
        <end position="549"/>
    </location>
</feature>
<dbReference type="AlphaFoldDB" id="F0WL05"/>
<evidence type="ECO:0000256" key="1">
    <source>
        <dbReference type="SAM" id="Coils"/>
    </source>
</evidence>
<reference evidence="3" key="1">
    <citation type="journal article" date="2011" name="PLoS Biol.">
        <title>Gene gain and loss during evolution of obligate parasitism in the white rust pathogen of Arabidopsis thaliana.</title>
        <authorList>
            <person name="Kemen E."/>
            <person name="Gardiner A."/>
            <person name="Schultz-Larsen T."/>
            <person name="Kemen A.C."/>
            <person name="Balmuth A.L."/>
            <person name="Robert-Seilaniantz A."/>
            <person name="Bailey K."/>
            <person name="Holub E."/>
            <person name="Studholme D.J."/>
            <person name="Maclean D."/>
            <person name="Jones J.D."/>
        </authorList>
    </citation>
    <scope>NUCLEOTIDE SEQUENCE</scope>
</reference>
<feature type="region of interest" description="Disordered" evidence="2">
    <location>
        <begin position="157"/>
        <end position="176"/>
    </location>
</feature>
<evidence type="ECO:0000313" key="3">
    <source>
        <dbReference type="EMBL" id="CCA21964.1"/>
    </source>
</evidence>
<organism evidence="3">
    <name type="scientific">Albugo laibachii Nc14</name>
    <dbReference type="NCBI Taxonomy" id="890382"/>
    <lineage>
        <taxon>Eukaryota</taxon>
        <taxon>Sar</taxon>
        <taxon>Stramenopiles</taxon>
        <taxon>Oomycota</taxon>
        <taxon>Peronosporomycetes</taxon>
        <taxon>Albuginales</taxon>
        <taxon>Albuginaceae</taxon>
        <taxon>Albugo</taxon>
    </lineage>
</organism>
<sequence length="713" mass="84278">MDKKKKRNYKLYTQAEKSLSSPPPFNGNNENHHSSNEVQRITNIYFILSTLTTNNTEPSAHYQLTTLKSGKHNQLAESRQMEDTKVFIQNLSLKLPSSHLKSGSIYEYLDALEQESESGTHYGSPTSLASFDSKKSYRPSNYAWDDRGLTRKESFTHTSTASTHYGNNQEYTPNGNRGLKERVIALTIELQDKAKTVDLLKAKRKKDEARRREDLQLVQAEAKKQIQVQKEHFEKEIERHLDFTQQLVQDKTSLMKRCDDLLVELQKMRSYNARETERYKFQSKSAKQQWMAQEKLKREDWLRKKTEEIKKTTVKALEPDIQAILAKNKDEIEKTREIAAEDRRKLQIQLNREHAITVERLNENFERRLAECREKEHIKLVSRLDSAEVELQQQLTQQRRRIQEEAEAARNELYAELQATNMRHAQEVQALKTHHATKIDQLIEKHQNEKKEWYRKHDVNITMYQDQNQKELENCKEALRRKLELKFDNDKRKLEQQMKESRDAKIQVVIEKLQQECRAMVHVAEEKAHEKWESERKELEQRLRHTSEIEDVWMEKTRSLQEKCSSLQIEREQCSLQNTSLAHEVEKGLEKAAEVARFLQEEKETHQREVRKLQSQLDEAIKLHLEVERKHQQGAESWQHQISNLTESQTKQLQVIEGKHEEEMNSLHARVRTTMSRKDQIISDLQEQLHLLEVKLETSQALIEEQRAQLFGD</sequence>
<feature type="region of interest" description="Disordered" evidence="2">
    <location>
        <begin position="1"/>
        <end position="34"/>
    </location>
</feature>
<feature type="coiled-coil region" evidence="1">
    <location>
        <begin position="682"/>
        <end position="709"/>
    </location>
</feature>
<evidence type="ECO:0000256" key="2">
    <source>
        <dbReference type="SAM" id="MobiDB-lite"/>
    </source>
</evidence>
<dbReference type="EMBL" id="FR824184">
    <property type="protein sequence ID" value="CCA21964.1"/>
    <property type="molecule type" value="Genomic_DNA"/>
</dbReference>
<dbReference type="PANTHER" id="PTHR31540">
    <property type="entry name" value="CENTROSOMAL PROTEIN OF 131 KDA"/>
    <property type="match status" value="1"/>
</dbReference>
<dbReference type="GO" id="GO:0005929">
    <property type="term" value="C:cilium"/>
    <property type="evidence" value="ECO:0007669"/>
    <property type="project" value="GOC"/>
</dbReference>
<feature type="coiled-coil region" evidence="1">
    <location>
        <begin position="582"/>
        <end position="630"/>
    </location>
</feature>
<dbReference type="InterPro" id="IPR030465">
    <property type="entry name" value="CEP131"/>
</dbReference>
<reference evidence="3" key="2">
    <citation type="submission" date="2011-02" db="EMBL/GenBank/DDBJ databases">
        <authorList>
            <person name="MacLean D."/>
        </authorList>
    </citation>
    <scope>NUCLEOTIDE SEQUENCE</scope>
</reference>
<feature type="coiled-coil region" evidence="1">
    <location>
        <begin position="329"/>
        <end position="423"/>
    </location>
</feature>
<proteinExistence type="predicted"/>
<accession>F0WL05</accession>
<gene>
    <name evidence="3" type="primary">AlNc14C139G7195</name>
    <name evidence="3" type="ORF">ALNC14_081070</name>
</gene>
<protein>
    <submittedName>
        <fullName evidence="3">Uncharacterized protein AlNc14C139G7195</fullName>
    </submittedName>
</protein>
<feature type="compositionally biased region" description="Polar residues" evidence="2">
    <location>
        <begin position="157"/>
        <end position="175"/>
    </location>
</feature>
<keyword evidence="1" id="KW-0175">Coiled coil</keyword>
<dbReference type="HOGENOM" id="CLU_024552_0_0_1"/>
<name>F0WL05_9STRA</name>